<dbReference type="InterPro" id="IPR010941">
    <property type="entry name" value="PhaC_N"/>
</dbReference>
<dbReference type="OrthoDB" id="7208816at2"/>
<dbReference type="Pfam" id="PF07167">
    <property type="entry name" value="PhaC_N"/>
    <property type="match status" value="1"/>
</dbReference>
<keyword evidence="2" id="KW-0963">Cytoplasm</keyword>
<dbReference type="EMBL" id="CP014327">
    <property type="protein sequence ID" value="AML49956.1"/>
    <property type="molecule type" value="Genomic_DNA"/>
</dbReference>
<proteinExistence type="predicted"/>
<evidence type="ECO:0000256" key="5">
    <source>
        <dbReference type="SAM" id="MobiDB-lite"/>
    </source>
</evidence>
<dbReference type="PANTHER" id="PTHR36837">
    <property type="entry name" value="POLY(3-HYDROXYALKANOATE) POLYMERASE SUBUNIT PHAC"/>
    <property type="match status" value="1"/>
</dbReference>
<dbReference type="SUPFAM" id="SSF53474">
    <property type="entry name" value="alpha/beta-Hydrolases"/>
    <property type="match status" value="1"/>
</dbReference>
<dbReference type="InterPro" id="IPR010963">
    <property type="entry name" value="PHA_synth_I"/>
</dbReference>
<evidence type="ECO:0000313" key="8">
    <source>
        <dbReference type="Proteomes" id="UP000070371"/>
    </source>
</evidence>
<dbReference type="NCBIfam" id="TIGR01838">
    <property type="entry name" value="PHA_synth_I"/>
    <property type="match status" value="1"/>
</dbReference>
<sequence>MTTNQNDSDEKSSDSNGNVTSERLSENLAKVEALSARLVAALSKKRKIDPNLQGPSSDLFMKAAAAYMAEMVNNPSKMVEHQVAYWGKSLKHYVDAQHTLSEGKIEAPKDSGPTDRRFADPAWDTHPYFNYIKQQYLMGSDAVSQAVADLDGLDPSDKKRVDYFSRQIVDMFSPNNFLGTNPTALAKAAETEGQSLVDGLENLVRDIEANDGELLVTLADKKAFKVGENLGTSKGSVVFRNRMFELVQYAPQTETVYKTPLIIFPPWINKFYILDLKTQNSLINWITEQGFTLFVVSWVNPNASYKDVGLADYVNEGYLEAIATVKKITKEKSVNVVGYCIAGTTLSLTLSKMKKAGDKSIKSATFFTTLTDFSDQGEVGVFLDEGFVGGIEREVAETGVLDSLFMSKTFSYLRSNDLIYAPAIRNYMMGEAPPAFDLLYWNGDGTNLPGQMTVEYLRNLCQENHFARGIYEMEGEVLSIKDVDVPVCAIACETDHIAAWTSSYRGVSQFKSKSKTFILSESGHIAGIVNPPSKKKYGHYTNEDMTLTADAWKEGAEFHEGSWWERWGKWLSEHSGGQVPARIPGDSGYPELCPAPGTYVLAPISD</sequence>
<evidence type="ECO:0000256" key="2">
    <source>
        <dbReference type="ARBA" id="ARBA00022490"/>
    </source>
</evidence>
<dbReference type="InterPro" id="IPR051321">
    <property type="entry name" value="PHA/PHB_synthase"/>
</dbReference>
<protein>
    <submittedName>
        <fullName evidence="7">Poly(R)-hydroxyalkanoic acid synthase</fullName>
    </submittedName>
</protein>
<dbReference type="RefSeq" id="WP_039000960.1">
    <property type="nucleotide sequence ID" value="NZ_CP014327.1"/>
</dbReference>
<evidence type="ECO:0000313" key="7">
    <source>
        <dbReference type="EMBL" id="AML49956.1"/>
    </source>
</evidence>
<evidence type="ECO:0000259" key="6">
    <source>
        <dbReference type="Pfam" id="PF07167"/>
    </source>
</evidence>
<reference evidence="7 8" key="1">
    <citation type="submission" date="2016-02" db="EMBL/GenBank/DDBJ databases">
        <title>Complete genome sequence of Halocynthiibacter arcticus PAMC 20958t from arctic marine sediment.</title>
        <authorList>
            <person name="Lee Y.M."/>
            <person name="Baek K."/>
            <person name="Lee H.K."/>
            <person name="Shin S.C."/>
        </authorList>
    </citation>
    <scope>NUCLEOTIDE SEQUENCE [LARGE SCALE GENOMIC DNA]</scope>
    <source>
        <strain evidence="7">PAMC 20958</strain>
    </source>
</reference>
<dbReference type="PANTHER" id="PTHR36837:SF5">
    <property type="entry name" value="POLY-3-HYDROXYBUTYRATE SYNTHASE"/>
    <property type="match status" value="1"/>
</dbReference>
<dbReference type="InterPro" id="IPR029058">
    <property type="entry name" value="AB_hydrolase_fold"/>
</dbReference>
<organism evidence="7 8">
    <name type="scientific">Falsihalocynthiibacter arcticus</name>
    <dbReference type="NCBI Taxonomy" id="1579316"/>
    <lineage>
        <taxon>Bacteria</taxon>
        <taxon>Pseudomonadati</taxon>
        <taxon>Pseudomonadota</taxon>
        <taxon>Alphaproteobacteria</taxon>
        <taxon>Rhodobacterales</taxon>
        <taxon>Roseobacteraceae</taxon>
        <taxon>Falsihalocynthiibacter</taxon>
    </lineage>
</organism>
<feature type="domain" description="Poly-beta-hydroxybutyrate polymerase N-terminal" evidence="6">
    <location>
        <begin position="115"/>
        <end position="286"/>
    </location>
</feature>
<evidence type="ECO:0000256" key="4">
    <source>
        <dbReference type="ARBA" id="ARBA00023315"/>
    </source>
</evidence>
<dbReference type="GO" id="GO:0005737">
    <property type="term" value="C:cytoplasm"/>
    <property type="evidence" value="ECO:0007669"/>
    <property type="project" value="UniProtKB-SubCell"/>
</dbReference>
<accession>A0A126UWD9</accession>
<feature type="region of interest" description="Disordered" evidence="5">
    <location>
        <begin position="1"/>
        <end position="24"/>
    </location>
</feature>
<gene>
    <name evidence="7" type="ORF">RC74_00470</name>
</gene>
<dbReference type="GO" id="GO:0042619">
    <property type="term" value="P:poly-hydroxybutyrate biosynthetic process"/>
    <property type="evidence" value="ECO:0007669"/>
    <property type="project" value="InterPro"/>
</dbReference>
<name>A0A126UWD9_9RHOB</name>
<keyword evidence="8" id="KW-1185">Reference proteome</keyword>
<keyword evidence="3" id="KW-0808">Transferase</keyword>
<dbReference type="STRING" id="1579316.RC74_00470"/>
<evidence type="ECO:0000256" key="3">
    <source>
        <dbReference type="ARBA" id="ARBA00022679"/>
    </source>
</evidence>
<dbReference type="KEGG" id="hat:RC74_00470"/>
<dbReference type="GO" id="GO:0016746">
    <property type="term" value="F:acyltransferase activity"/>
    <property type="evidence" value="ECO:0007669"/>
    <property type="project" value="UniProtKB-KW"/>
</dbReference>
<comment type="subcellular location">
    <subcellularLocation>
        <location evidence="1">Cytoplasm</location>
    </subcellularLocation>
</comment>
<dbReference type="Proteomes" id="UP000070371">
    <property type="component" value="Chromosome"/>
</dbReference>
<dbReference type="AlphaFoldDB" id="A0A126UWD9"/>
<evidence type="ECO:0000256" key="1">
    <source>
        <dbReference type="ARBA" id="ARBA00004496"/>
    </source>
</evidence>
<keyword evidence="4" id="KW-0012">Acyltransferase</keyword>